<name>A0AAE0B2X1_9ROSI</name>
<dbReference type="InterPro" id="IPR004242">
    <property type="entry name" value="Transposase_21"/>
</dbReference>
<proteinExistence type="predicted"/>
<dbReference type="Pfam" id="PF13952">
    <property type="entry name" value="DUF4216"/>
    <property type="match status" value="1"/>
</dbReference>
<dbReference type="InterPro" id="IPR025452">
    <property type="entry name" value="DUF4218"/>
</dbReference>
<dbReference type="PANTHER" id="PTHR48451">
    <property type="entry name" value="DUF4218 DOMAIN-CONTAINING PROTEIN"/>
    <property type="match status" value="1"/>
</dbReference>
<evidence type="ECO:0008006" key="5">
    <source>
        <dbReference type="Google" id="ProtNLM"/>
    </source>
</evidence>
<dbReference type="AlphaFoldDB" id="A0AAE0B2X1"/>
<reference evidence="3" key="1">
    <citation type="journal article" date="2023" name="Plant J.">
        <title>Genome sequences and population genomics provide insights into the demographic history, inbreeding, and mutation load of two 'living fossil' tree species of Dipteronia.</title>
        <authorList>
            <person name="Feng Y."/>
            <person name="Comes H.P."/>
            <person name="Chen J."/>
            <person name="Zhu S."/>
            <person name="Lu R."/>
            <person name="Zhang X."/>
            <person name="Li P."/>
            <person name="Qiu J."/>
            <person name="Olsen K.M."/>
            <person name="Qiu Y."/>
        </authorList>
    </citation>
    <scope>NUCLEOTIDE SEQUENCE</scope>
    <source>
        <strain evidence="3">NBL</strain>
    </source>
</reference>
<dbReference type="Pfam" id="PF02992">
    <property type="entry name" value="Transposase_21"/>
    <property type="match status" value="2"/>
</dbReference>
<evidence type="ECO:0000259" key="1">
    <source>
        <dbReference type="Pfam" id="PF13952"/>
    </source>
</evidence>
<comment type="caution">
    <text evidence="3">The sequence shown here is derived from an EMBL/GenBank/DDBJ whole genome shotgun (WGS) entry which is preliminary data.</text>
</comment>
<feature type="domain" description="DUF4218" evidence="2">
    <location>
        <begin position="214"/>
        <end position="262"/>
    </location>
</feature>
<accession>A0AAE0B2X1</accession>
<evidence type="ECO:0000313" key="4">
    <source>
        <dbReference type="Proteomes" id="UP001281410"/>
    </source>
</evidence>
<evidence type="ECO:0000259" key="2">
    <source>
        <dbReference type="Pfam" id="PF13960"/>
    </source>
</evidence>
<organism evidence="3 4">
    <name type="scientific">Dipteronia sinensis</name>
    <dbReference type="NCBI Taxonomy" id="43782"/>
    <lineage>
        <taxon>Eukaryota</taxon>
        <taxon>Viridiplantae</taxon>
        <taxon>Streptophyta</taxon>
        <taxon>Embryophyta</taxon>
        <taxon>Tracheophyta</taxon>
        <taxon>Spermatophyta</taxon>
        <taxon>Magnoliopsida</taxon>
        <taxon>eudicotyledons</taxon>
        <taxon>Gunneridae</taxon>
        <taxon>Pentapetalae</taxon>
        <taxon>rosids</taxon>
        <taxon>malvids</taxon>
        <taxon>Sapindales</taxon>
        <taxon>Sapindaceae</taxon>
        <taxon>Hippocastanoideae</taxon>
        <taxon>Acereae</taxon>
        <taxon>Dipteronia</taxon>
    </lineage>
</organism>
<dbReference type="InterPro" id="IPR025312">
    <property type="entry name" value="DUF4216"/>
</dbReference>
<evidence type="ECO:0000313" key="3">
    <source>
        <dbReference type="EMBL" id="KAK3228603.1"/>
    </source>
</evidence>
<dbReference type="Proteomes" id="UP001281410">
    <property type="component" value="Unassembled WGS sequence"/>
</dbReference>
<dbReference type="PANTHER" id="PTHR48451:SF1">
    <property type="entry name" value="DUF4218 DOMAIN-CONTAINING PROTEIN"/>
    <property type="match status" value="1"/>
</dbReference>
<keyword evidence="4" id="KW-1185">Reference proteome</keyword>
<feature type="domain" description="DUF4216" evidence="1">
    <location>
        <begin position="358"/>
        <end position="393"/>
    </location>
</feature>
<dbReference type="EMBL" id="JANJYJ010000001">
    <property type="protein sequence ID" value="KAK3228603.1"/>
    <property type="molecule type" value="Genomic_DNA"/>
</dbReference>
<sequence>MAGILRLLADSMAWKAFDCEHSSFANEHRNGRLGLATYRFNPYRNINIKYNIWHVILFPYNLPPWMCMKELYEFLSLLILGLDCPGNDIDVGVQKKPRYASKTGNRYLLYGSKICYMRHKRFLPMDHIWRTQMSQYDGTRETDPAPDRPEGEDVVNELEGLRPITHDSLNARRDLKEMGIRRDLHPTESNGKIVLPPACYSMTKDEKKKWCQWYLRKLKSYVRNKARAEGSIAERYLVDECLTFCSRYLHNIETKFNQTERNYDRGQPSTDTSQLSIFSMLGIPFGKAEVKELSVKHHDIATFYVLQNCEESQPFVRFHTMNRDETRKTQNNGDVVKGENETEEVSYYGRIRYIVEHCYTEGNKVVLFDCDWFDTSREGKGYKRDRYGIVTVN</sequence>
<protein>
    <recommendedName>
        <fullName evidence="5">DUF4218 domain-containing protein</fullName>
    </recommendedName>
</protein>
<dbReference type="Pfam" id="PF13960">
    <property type="entry name" value="DUF4218"/>
    <property type="match status" value="1"/>
</dbReference>
<gene>
    <name evidence="3" type="ORF">Dsin_000484</name>
</gene>